<keyword evidence="2" id="KW-1185">Reference proteome</keyword>
<evidence type="ECO:0000313" key="2">
    <source>
        <dbReference type="Proteomes" id="UP000184020"/>
    </source>
</evidence>
<gene>
    <name evidence="1" type="ORF">SAMN05444372_11481</name>
</gene>
<name>A0A1M5Q631_9FLAO</name>
<evidence type="ECO:0000313" key="1">
    <source>
        <dbReference type="EMBL" id="SHH08983.1"/>
    </source>
</evidence>
<sequence length="35" mass="3952">MVEKFIGIHGIPITSGCKIILNYLVLNSEIIMYNN</sequence>
<dbReference type="EMBL" id="FQWF01000014">
    <property type="protein sequence ID" value="SHH08983.1"/>
    <property type="molecule type" value="Genomic_DNA"/>
</dbReference>
<dbReference type="STRING" id="229205.SAMN05444372_11481"/>
<dbReference type="Proteomes" id="UP000184020">
    <property type="component" value="Unassembled WGS sequence"/>
</dbReference>
<protein>
    <submittedName>
        <fullName evidence="1">Uncharacterized protein</fullName>
    </submittedName>
</protein>
<organism evidence="1 2">
    <name type="scientific">Flavobacterium micromati</name>
    <dbReference type="NCBI Taxonomy" id="229205"/>
    <lineage>
        <taxon>Bacteria</taxon>
        <taxon>Pseudomonadati</taxon>
        <taxon>Bacteroidota</taxon>
        <taxon>Flavobacteriia</taxon>
        <taxon>Flavobacteriales</taxon>
        <taxon>Flavobacteriaceae</taxon>
        <taxon>Flavobacterium</taxon>
    </lineage>
</organism>
<accession>A0A1M5Q631</accession>
<dbReference type="AlphaFoldDB" id="A0A1M5Q631"/>
<reference evidence="2" key="1">
    <citation type="submission" date="2016-11" db="EMBL/GenBank/DDBJ databases">
        <authorList>
            <person name="Varghese N."/>
            <person name="Submissions S."/>
        </authorList>
    </citation>
    <scope>NUCLEOTIDE SEQUENCE [LARGE SCALE GENOMIC DNA]</scope>
    <source>
        <strain evidence="2">DSM 17659</strain>
    </source>
</reference>
<dbReference type="PROSITE" id="PS51257">
    <property type="entry name" value="PROKAR_LIPOPROTEIN"/>
    <property type="match status" value="1"/>
</dbReference>
<proteinExistence type="predicted"/>